<protein>
    <recommendedName>
        <fullName evidence="8">Glycogen [starch] synthase</fullName>
        <ecNumber evidence="8">2.4.1.11</ecNumber>
    </recommendedName>
</protein>
<keyword evidence="3 8" id="KW-0328">Glycosyltransferase</keyword>
<dbReference type="GO" id="GO:0004373">
    <property type="term" value="F:alpha-1,4-glucan glucosyltransferase (UDP-glucose donor) activity"/>
    <property type="evidence" value="ECO:0000318"/>
    <property type="project" value="GO_Central"/>
</dbReference>
<comment type="similarity">
    <text evidence="2 8">Belongs to the glycosyltransferase 3 family.</text>
</comment>
<dbReference type="GO" id="GO:0005978">
    <property type="term" value="P:glycogen biosynthetic process"/>
    <property type="evidence" value="ECO:0000318"/>
    <property type="project" value="GO_Central"/>
</dbReference>
<dbReference type="OMA" id="RDVRNHI"/>
<keyword evidence="4 8" id="KW-0808">Transferase</keyword>
<feature type="region of interest" description="Disordered" evidence="9">
    <location>
        <begin position="603"/>
        <end position="632"/>
    </location>
</feature>
<reference evidence="10" key="1">
    <citation type="journal article" date="2008" name="Nature">
        <title>The genome of the choanoflagellate Monosiga brevicollis and the origin of metazoans.</title>
        <authorList>
            <consortium name="JGI Sequencing"/>
            <person name="King N."/>
            <person name="Westbrook M.J."/>
            <person name="Young S.L."/>
            <person name="Kuo A."/>
            <person name="Abedin M."/>
            <person name="Chapman J."/>
            <person name="Fairclough S."/>
            <person name="Hellsten U."/>
            <person name="Isogai Y."/>
            <person name="Letunic I."/>
            <person name="Marr M."/>
            <person name="Pincus D."/>
            <person name="Putnam N."/>
            <person name="Rokas A."/>
            <person name="Wright K.J."/>
            <person name="Zuzow R."/>
            <person name="Dirks W."/>
            <person name="Good M."/>
            <person name="Goodstein D."/>
            <person name="Lemons D."/>
            <person name="Li W."/>
            <person name="Lyons J.B."/>
            <person name="Morris A."/>
            <person name="Nichols S."/>
            <person name="Richter D.J."/>
            <person name="Salamov A."/>
            <person name="Bork P."/>
            <person name="Lim W.A."/>
            <person name="Manning G."/>
            <person name="Miller W.T."/>
            <person name="McGinnis W."/>
            <person name="Shapiro H."/>
            <person name="Tjian R."/>
            <person name="Grigoriev I.V."/>
            <person name="Rokhsar D."/>
        </authorList>
    </citation>
    <scope>NUCLEOTIDE SEQUENCE [LARGE SCALE GENOMIC DNA]</scope>
    <source>
        <strain evidence="10">MX1</strain>
    </source>
</reference>
<dbReference type="Pfam" id="PF05693">
    <property type="entry name" value="Glycogen_syn"/>
    <property type="match status" value="2"/>
</dbReference>
<dbReference type="PANTHER" id="PTHR10176:SF3">
    <property type="entry name" value="GLYCOGEN [STARCH] SYNTHASE"/>
    <property type="match status" value="1"/>
</dbReference>
<dbReference type="RefSeq" id="XP_001751069.1">
    <property type="nucleotide sequence ID" value="XM_001751017.1"/>
</dbReference>
<dbReference type="EC" id="2.4.1.11" evidence="8"/>
<evidence type="ECO:0000256" key="8">
    <source>
        <dbReference type="RuleBase" id="RU363104"/>
    </source>
</evidence>
<evidence type="ECO:0000256" key="4">
    <source>
        <dbReference type="ARBA" id="ARBA00022679"/>
    </source>
</evidence>
<keyword evidence="5 8" id="KW-0320">Glycogen biosynthesis</keyword>
<dbReference type="Gene3D" id="6.10.260.10">
    <property type="match status" value="1"/>
</dbReference>
<evidence type="ECO:0000256" key="2">
    <source>
        <dbReference type="ARBA" id="ARBA00010686"/>
    </source>
</evidence>
<evidence type="ECO:0000256" key="5">
    <source>
        <dbReference type="ARBA" id="ARBA00023056"/>
    </source>
</evidence>
<dbReference type="KEGG" id="mbr:MONBRDRAFT_39385"/>
<evidence type="ECO:0000256" key="3">
    <source>
        <dbReference type="ARBA" id="ARBA00022676"/>
    </source>
</evidence>
<dbReference type="PANTHER" id="PTHR10176">
    <property type="entry name" value="GLYCOGEN SYNTHASE"/>
    <property type="match status" value="1"/>
</dbReference>
<comment type="pathway">
    <text evidence="1 8">Glycan biosynthesis; glycogen biosynthesis.</text>
</comment>
<dbReference type="STRING" id="81824.A9VEC2"/>
<accession>A9VEC2</accession>
<dbReference type="GeneID" id="5896329"/>
<comment type="function">
    <text evidence="8">Transfers the glycosyl residue from UDP-Glc to the non-reducing end of alpha-1,4-glucan.</text>
</comment>
<dbReference type="AlphaFoldDB" id="A9VEC2"/>
<dbReference type="InParanoid" id="A9VEC2"/>
<keyword evidence="11" id="KW-1185">Reference proteome</keyword>
<evidence type="ECO:0000256" key="6">
    <source>
        <dbReference type="ARBA" id="ARBA00043883"/>
    </source>
</evidence>
<name>A9VEC2_MONBE</name>
<dbReference type="FunFam" id="3.40.50.2000:FF:000808">
    <property type="entry name" value="Glycogen [starch] synthase"/>
    <property type="match status" value="1"/>
</dbReference>
<dbReference type="InterPro" id="IPR008631">
    <property type="entry name" value="Glycogen_synth"/>
</dbReference>
<dbReference type="Gene3D" id="3.40.50.2000">
    <property type="entry name" value="Glycogen Phosphorylase B"/>
    <property type="match status" value="2"/>
</dbReference>
<evidence type="ECO:0000256" key="1">
    <source>
        <dbReference type="ARBA" id="ARBA00004964"/>
    </source>
</evidence>
<dbReference type="eggNOG" id="KOG3742">
    <property type="taxonomic scope" value="Eukaryota"/>
</dbReference>
<evidence type="ECO:0000256" key="7">
    <source>
        <dbReference type="ARBA" id="ARBA00047345"/>
    </source>
</evidence>
<dbReference type="Proteomes" id="UP000001357">
    <property type="component" value="Unassembled WGS sequence"/>
</dbReference>
<dbReference type="GO" id="GO:0005737">
    <property type="term" value="C:cytoplasm"/>
    <property type="evidence" value="ECO:0000318"/>
    <property type="project" value="GO_Central"/>
</dbReference>
<proteinExistence type="inferred from homology"/>
<evidence type="ECO:0000313" key="11">
    <source>
        <dbReference type="Proteomes" id="UP000001357"/>
    </source>
</evidence>
<dbReference type="FunCoup" id="A9VEC2">
    <property type="interactions" value="803"/>
</dbReference>
<organism evidence="10 11">
    <name type="scientific">Monosiga brevicollis</name>
    <name type="common">Choanoflagellate</name>
    <dbReference type="NCBI Taxonomy" id="81824"/>
    <lineage>
        <taxon>Eukaryota</taxon>
        <taxon>Choanoflagellata</taxon>
        <taxon>Craspedida</taxon>
        <taxon>Salpingoecidae</taxon>
        <taxon>Monosiga</taxon>
    </lineage>
</organism>
<comment type="catalytic activity">
    <reaction evidence="7">
        <text>[(1-&gt;4)-alpha-D-glucosyl](n) + UDP-alpha-D-glucose = [(1-&gt;4)-alpha-D-glucosyl](n+1) + UDP + H(+)</text>
        <dbReference type="Rhea" id="RHEA:18549"/>
        <dbReference type="Rhea" id="RHEA-COMP:9584"/>
        <dbReference type="Rhea" id="RHEA-COMP:9587"/>
        <dbReference type="ChEBI" id="CHEBI:15378"/>
        <dbReference type="ChEBI" id="CHEBI:15444"/>
        <dbReference type="ChEBI" id="CHEBI:58223"/>
        <dbReference type="ChEBI" id="CHEBI:58885"/>
        <dbReference type="EC" id="2.4.1.11"/>
    </reaction>
    <physiologicalReaction direction="left-to-right" evidence="7">
        <dbReference type="Rhea" id="RHEA:18550"/>
    </physiologicalReaction>
</comment>
<gene>
    <name evidence="10" type="ORF">MONBRDRAFT_39385</name>
</gene>
<evidence type="ECO:0000256" key="9">
    <source>
        <dbReference type="SAM" id="MobiDB-lite"/>
    </source>
</evidence>
<dbReference type="SUPFAM" id="SSF53756">
    <property type="entry name" value="UDP-Glycosyltransferase/glycogen phosphorylase"/>
    <property type="match status" value="1"/>
</dbReference>
<dbReference type="EMBL" id="CH991615">
    <property type="protein sequence ID" value="EDQ84121.1"/>
    <property type="molecule type" value="Genomic_DNA"/>
</dbReference>
<evidence type="ECO:0000313" key="10">
    <source>
        <dbReference type="EMBL" id="EDQ84121.1"/>
    </source>
</evidence>
<dbReference type="FunFam" id="3.40.50.2000:FF:000045">
    <property type="entry name" value="Glycogen [starch] synthase"/>
    <property type="match status" value="1"/>
</dbReference>
<dbReference type="UniPathway" id="UPA00164"/>
<sequence>MSGTSDLLLRAASQLEGDVSTNEVPMTFEVAWEVCNKVGGIHTVIKTKVPQTVAEVGERNYVCVGPFFPQARTDVEELEPKSEVLAATLDAVRSQGLQLVYGRWLIEGAPQVLLVDIEASRHRIDEWKKDLWEQTGIGCPWDDKESNNAIIFGYLVAWFMGEYLHQSEVLRGSHQQCVVAHFHEWLAGVGLILCRIRKFRLATIFTTHATLLGRYLCADPKCDFYNNLPYFDVDKEAGDRQIYHRYCIERGSCHSAHIFTTVSKITAYEARHLLKREAEVITPNGLNVVKFSALHEFQNLHAKSKAKIHQFVKGHFYGHITDEWDLDKTLYFFTAGRYEFVNKGCDLYLESLARLNHMLRQTGSDVTVVAFVIMPAKTANFNVEALRGQAVVKNLTDTVKTIQGKVGAKMLEQVMRGELPQSGELLDQTDVLKLKRGLLGAQRDSLPPVITHNLEDDSKDEVLGCIRRFVRHGKRRREPWGYTPAECTVLGVPSVTSDLSGFGLFLREHVEDPSQYGIYVIDRRFKAPEESIQQLTEHMFDFCCLNRRQRINLRNRTERLSDLLGWSTLQDYYYMARVKALHRVFPHQYPDPDAKSNTNFKLRASAANSPKLPRLEPRLEEDQVPMDQLSLE</sequence>
<comment type="function">
    <text evidence="6">Glycogen synthase participates in the glycogen biosynthetic process along with glycogenin and glycogen branching enzyme. Extends the primer composed of a few glucose units formed by glycogenin by adding new glucose units to it. In this context, glycogen synthase transfers the glycosyl residue from UDP-Glc to the non-reducing end of alpha-1,4-glucan.</text>
</comment>